<sequence length="323" mass="35609">MLAASLQNLGPGDSVRQQLMQLQQPVQYLQHSGSHSSQLQQQQQAIQQSSSPHIMRSHTQMLPENLSRPILVNNQAEEQQQQHTYQEAFLIQSGQLQQRLPSNLPSPCFKTDFSDSNNKFPASIAPTSVQNMQGLLSCEGRGNLLNLSRTGQSMLAEQPPQQSWVPKFAHQHANTTSTMSLSPYSGKDVAVEQEISSLDGQNQTGYCANIDSSGLLLPNTISSICTSSVDASISSVPLGASGFQSSLYGYVEESSDFVKVYKSGSVGRSLDITRFSSYHELREELGRMFGIEGLLEDPQRSGWQLVFVDREDDVLLIGDDPWE</sequence>
<organism evidence="3 4">
    <name type="scientific">Ilex paraguariensis</name>
    <name type="common">yerba mate</name>
    <dbReference type="NCBI Taxonomy" id="185542"/>
    <lineage>
        <taxon>Eukaryota</taxon>
        <taxon>Viridiplantae</taxon>
        <taxon>Streptophyta</taxon>
        <taxon>Embryophyta</taxon>
        <taxon>Tracheophyta</taxon>
        <taxon>Spermatophyta</taxon>
        <taxon>Magnoliopsida</taxon>
        <taxon>eudicotyledons</taxon>
        <taxon>Gunneridae</taxon>
        <taxon>Pentapetalae</taxon>
        <taxon>asterids</taxon>
        <taxon>campanulids</taxon>
        <taxon>Aquifoliales</taxon>
        <taxon>Aquifoliaceae</taxon>
        <taxon>Ilex</taxon>
    </lineage>
</organism>
<protein>
    <recommendedName>
        <fullName evidence="2">PB1 domain-containing protein</fullName>
    </recommendedName>
</protein>
<dbReference type="Gene3D" id="3.10.20.90">
    <property type="entry name" value="Phosphatidylinositol 3-kinase Catalytic Subunit, Chain A, domain 1"/>
    <property type="match status" value="1"/>
</dbReference>
<dbReference type="AlphaFoldDB" id="A0ABC8RGW4"/>
<accession>A0ABC8RGW4</accession>
<keyword evidence="4" id="KW-1185">Reference proteome</keyword>
<gene>
    <name evidence="3" type="ORF">ILEXP_LOCUS11157</name>
</gene>
<reference evidence="3 4" key="1">
    <citation type="submission" date="2024-02" db="EMBL/GenBank/DDBJ databases">
        <authorList>
            <person name="Vignale AGUSTIN F."/>
            <person name="Sosa J E."/>
            <person name="Modenutti C."/>
        </authorList>
    </citation>
    <scope>NUCLEOTIDE SEQUENCE [LARGE SCALE GENOMIC DNA]</scope>
</reference>
<name>A0ABC8RGW4_9AQUA</name>
<dbReference type="SUPFAM" id="SSF54277">
    <property type="entry name" value="CAD &amp; PB1 domains"/>
    <property type="match status" value="1"/>
</dbReference>
<feature type="region of interest" description="Disordered" evidence="1">
    <location>
        <begin position="30"/>
        <end position="55"/>
    </location>
</feature>
<dbReference type="PROSITE" id="PS51745">
    <property type="entry name" value="PB1"/>
    <property type="match status" value="1"/>
</dbReference>
<feature type="domain" description="PB1" evidence="2">
    <location>
        <begin position="255"/>
        <end position="323"/>
    </location>
</feature>
<evidence type="ECO:0000259" key="2">
    <source>
        <dbReference type="PROSITE" id="PS51745"/>
    </source>
</evidence>
<dbReference type="PANTHER" id="PTHR31384:SF150">
    <property type="entry name" value="AUXIN RESPONSE FACTOR 6"/>
    <property type="match status" value="1"/>
</dbReference>
<evidence type="ECO:0000313" key="3">
    <source>
        <dbReference type="EMBL" id="CAK9143441.1"/>
    </source>
</evidence>
<dbReference type="Proteomes" id="UP001642360">
    <property type="component" value="Unassembled WGS sequence"/>
</dbReference>
<evidence type="ECO:0000313" key="4">
    <source>
        <dbReference type="Proteomes" id="UP001642360"/>
    </source>
</evidence>
<proteinExistence type="predicted"/>
<feature type="compositionally biased region" description="Low complexity" evidence="1">
    <location>
        <begin position="30"/>
        <end position="51"/>
    </location>
</feature>
<comment type="caution">
    <text evidence="3">The sequence shown here is derived from an EMBL/GenBank/DDBJ whole genome shotgun (WGS) entry which is preliminary data.</text>
</comment>
<dbReference type="InterPro" id="IPR053793">
    <property type="entry name" value="PB1-like"/>
</dbReference>
<dbReference type="InterPro" id="IPR044835">
    <property type="entry name" value="ARF_plant"/>
</dbReference>
<evidence type="ECO:0000256" key="1">
    <source>
        <dbReference type="SAM" id="MobiDB-lite"/>
    </source>
</evidence>
<dbReference type="EMBL" id="CAUOFW020001303">
    <property type="protein sequence ID" value="CAK9143441.1"/>
    <property type="molecule type" value="Genomic_DNA"/>
</dbReference>
<dbReference type="PANTHER" id="PTHR31384">
    <property type="entry name" value="AUXIN RESPONSE FACTOR 4-RELATED"/>
    <property type="match status" value="1"/>
</dbReference>